<evidence type="ECO:0000256" key="1">
    <source>
        <dbReference type="SAM" id="MobiDB-lite"/>
    </source>
</evidence>
<feature type="region of interest" description="Disordered" evidence="1">
    <location>
        <begin position="451"/>
        <end position="470"/>
    </location>
</feature>
<organism evidence="2 3">
    <name type="scientific">Lojkania enalia</name>
    <dbReference type="NCBI Taxonomy" id="147567"/>
    <lineage>
        <taxon>Eukaryota</taxon>
        <taxon>Fungi</taxon>
        <taxon>Dikarya</taxon>
        <taxon>Ascomycota</taxon>
        <taxon>Pezizomycotina</taxon>
        <taxon>Dothideomycetes</taxon>
        <taxon>Pleosporomycetidae</taxon>
        <taxon>Pleosporales</taxon>
        <taxon>Pleosporales incertae sedis</taxon>
        <taxon>Lojkania</taxon>
    </lineage>
</organism>
<feature type="compositionally biased region" description="Polar residues" evidence="1">
    <location>
        <begin position="378"/>
        <end position="392"/>
    </location>
</feature>
<keyword evidence="3" id="KW-1185">Reference proteome</keyword>
<gene>
    <name evidence="2" type="ORF">CC78DRAFT_617265</name>
</gene>
<evidence type="ECO:0000313" key="3">
    <source>
        <dbReference type="Proteomes" id="UP000800093"/>
    </source>
</evidence>
<feature type="region of interest" description="Disordered" evidence="1">
    <location>
        <begin position="283"/>
        <end position="440"/>
    </location>
</feature>
<name>A0A9P4N2Z0_9PLEO</name>
<feature type="compositionally biased region" description="Basic and acidic residues" evidence="1">
    <location>
        <begin position="292"/>
        <end position="303"/>
    </location>
</feature>
<feature type="compositionally biased region" description="Polar residues" evidence="1">
    <location>
        <begin position="514"/>
        <end position="525"/>
    </location>
</feature>
<dbReference type="EMBL" id="ML986621">
    <property type="protein sequence ID" value="KAF2263892.1"/>
    <property type="molecule type" value="Genomic_DNA"/>
</dbReference>
<accession>A0A9P4N2Z0</accession>
<comment type="caution">
    <text evidence="2">The sequence shown here is derived from an EMBL/GenBank/DDBJ whole genome shotgun (WGS) entry which is preliminary data.</text>
</comment>
<evidence type="ECO:0000313" key="2">
    <source>
        <dbReference type="EMBL" id="KAF2263892.1"/>
    </source>
</evidence>
<feature type="region of interest" description="Disordered" evidence="1">
    <location>
        <begin position="489"/>
        <end position="525"/>
    </location>
</feature>
<protein>
    <submittedName>
        <fullName evidence="2">Uncharacterized protein</fullName>
    </submittedName>
</protein>
<proteinExistence type="predicted"/>
<dbReference type="OrthoDB" id="3795533at2759"/>
<dbReference type="Proteomes" id="UP000800093">
    <property type="component" value="Unassembled WGS sequence"/>
</dbReference>
<sequence length="525" mass="57879">MGTYFNRSQKRVRMMKNELQMLHTDHLNTFIEGVAAIEPPRYQYVKGVIQPPLTLVKLKDGANVFDLGNIYYPRESKIRHVRILVENGNRKLEKSDPLPSDDSNLLCIPIQHFVAQELFGLWRAKFQALTEHRDNINGLRQYAYGILKQPVRLSLNGKALSTPNSQYPDFDGSNSNASNSRKRANGEPVLQHACNKRSRVGLDSIPDSAKAKSLNSLSDQLKIDLFNAVVRTAFPSFDDVMMAAWNVVSIYENVGSEFAELHRSVVELKSVLEEFEGSCCDMKTVKMNGGKDQGRDEGPKEGARTPGSSAPQSGMPPKKASQIDPNSVSEILEKSGEENGASQQKSSPALDSSKSITETPQARTDTSRHGTPQEHSRQSSTSDKTGQSSADSINVEKRRSPKSEAPNKIFEQKVPTNRGGRGGSSSTPKDSRQLFVPEKQPITGVLVDLLDDQGADNSSPTPIRNADTRNNDLNRLDWNLAAFGCSKLGPPKLSLSNGNGIIPKPPMGPKPRSDNGNNNYNYRRH</sequence>
<feature type="compositionally biased region" description="Polar residues" evidence="1">
    <location>
        <begin position="340"/>
        <end position="364"/>
    </location>
</feature>
<feature type="compositionally biased region" description="Basic and acidic residues" evidence="1">
    <location>
        <begin position="365"/>
        <end position="377"/>
    </location>
</feature>
<reference evidence="3" key="1">
    <citation type="journal article" date="2020" name="Stud. Mycol.">
        <title>101 Dothideomycetes genomes: A test case for predicting lifestyles and emergence of pathogens.</title>
        <authorList>
            <person name="Haridas S."/>
            <person name="Albert R."/>
            <person name="Binder M."/>
            <person name="Bloem J."/>
            <person name="LaButti K."/>
            <person name="Salamov A."/>
            <person name="Andreopoulos B."/>
            <person name="Baker S."/>
            <person name="Barry K."/>
            <person name="Bills G."/>
            <person name="Bluhm B."/>
            <person name="Cannon C."/>
            <person name="Castanera R."/>
            <person name="Culley D."/>
            <person name="Daum C."/>
            <person name="Ezra D."/>
            <person name="Gonzalez J."/>
            <person name="Henrissat B."/>
            <person name="Kuo A."/>
            <person name="Liang C."/>
            <person name="Lipzen A."/>
            <person name="Lutzoni F."/>
            <person name="Magnuson J."/>
            <person name="Mondo S."/>
            <person name="Nolan M."/>
            <person name="Ohm R."/>
            <person name="Pangilinan J."/>
            <person name="Park H.-J."/>
            <person name="Ramirez L."/>
            <person name="Alfaro M."/>
            <person name="Sun H."/>
            <person name="Tritt A."/>
            <person name="Yoshinaga Y."/>
            <person name="Zwiers L.-H."/>
            <person name="Turgeon B."/>
            <person name="Goodwin S."/>
            <person name="Spatafora J."/>
            <person name="Crous P."/>
            <person name="Grigoriev I."/>
        </authorList>
    </citation>
    <scope>NUCLEOTIDE SEQUENCE [LARGE SCALE GENOMIC DNA]</scope>
    <source>
        <strain evidence="3">CBS 304.66</strain>
    </source>
</reference>
<dbReference type="AlphaFoldDB" id="A0A9P4N2Z0"/>
<feature type="region of interest" description="Disordered" evidence="1">
    <location>
        <begin position="164"/>
        <end position="188"/>
    </location>
</feature>